<accession>A0A4V3CYS9</accession>
<dbReference type="InterPro" id="IPR000821">
    <property type="entry name" value="Ala_racemase"/>
</dbReference>
<keyword evidence="3" id="KW-0413">Isomerase</keyword>
<sequence>MTPRLEIDLDAIENNTRTLTNTLTPRGIRVVGVTKGVAGSPHVAAAMMRGGAHGIADSRIDNLEALRRAGVGAPISLVRTPMLSQVSRVVELADVSFNTELTVLQALSEAALAAHMKHRVVLVAELGDLRDGIPASDLVAVARAVLRLPGLTLAGIGANLACMSGVIPGDRNMGELSELACRIELSLGVALDTVSGGNSANLGWVSATADTGRVNELRLGEAILLGTDPVRGEPLPGLSPDVMSLVGEVIEIQTKPAQPWGDRLATTAFGPAPVGSTAGIVRQAIVAIGRQDAALESISAVDGYRLLGMSSDHLALDIGAAALSVGDEVRFHIGYSSLLRAVHSRSVDTQLLSSVAALHSGPTRVPA</sequence>
<dbReference type="EMBL" id="SNYA01000001">
    <property type="protein sequence ID" value="TDP95328.1"/>
    <property type="molecule type" value="Genomic_DNA"/>
</dbReference>
<dbReference type="OrthoDB" id="504078at2"/>
<dbReference type="AlphaFoldDB" id="A0A4V3CYS9"/>
<dbReference type="SUPFAM" id="SSF51419">
    <property type="entry name" value="PLP-binding barrel"/>
    <property type="match status" value="1"/>
</dbReference>
<dbReference type="GO" id="GO:0030170">
    <property type="term" value="F:pyridoxal phosphate binding"/>
    <property type="evidence" value="ECO:0007669"/>
    <property type="project" value="TreeGrafter"/>
</dbReference>
<keyword evidence="6" id="KW-1185">Reference proteome</keyword>
<dbReference type="Gene3D" id="3.20.20.10">
    <property type="entry name" value="Alanine racemase"/>
    <property type="match status" value="1"/>
</dbReference>
<dbReference type="GO" id="GO:0008784">
    <property type="term" value="F:alanine racemase activity"/>
    <property type="evidence" value="ECO:0007669"/>
    <property type="project" value="TreeGrafter"/>
</dbReference>
<organism evidence="5 6">
    <name type="scientific">Leucobacter luti</name>
    <dbReference type="NCBI Taxonomy" id="340320"/>
    <lineage>
        <taxon>Bacteria</taxon>
        <taxon>Bacillati</taxon>
        <taxon>Actinomycetota</taxon>
        <taxon>Actinomycetes</taxon>
        <taxon>Micrococcales</taxon>
        <taxon>Microbacteriaceae</taxon>
        <taxon>Leucobacter</taxon>
    </lineage>
</organism>
<keyword evidence="2" id="KW-0663">Pyridoxal phosphate</keyword>
<protein>
    <submittedName>
        <fullName evidence="5">Putative amino acid racemase</fullName>
    </submittedName>
</protein>
<dbReference type="RefSeq" id="WP_133615338.1">
    <property type="nucleotide sequence ID" value="NZ_SNYA01000001.1"/>
</dbReference>
<dbReference type="Proteomes" id="UP000295601">
    <property type="component" value="Unassembled WGS sequence"/>
</dbReference>
<evidence type="ECO:0000256" key="2">
    <source>
        <dbReference type="ARBA" id="ARBA00022898"/>
    </source>
</evidence>
<dbReference type="PANTHER" id="PTHR30511">
    <property type="entry name" value="ALANINE RACEMASE"/>
    <property type="match status" value="1"/>
</dbReference>
<dbReference type="InterPro" id="IPR029066">
    <property type="entry name" value="PLP-binding_barrel"/>
</dbReference>
<comment type="cofactor">
    <cofactor evidence="1">
        <name>pyridoxal 5'-phosphate</name>
        <dbReference type="ChEBI" id="CHEBI:597326"/>
    </cofactor>
</comment>
<feature type="domain" description="Alanine racemase N-terminal" evidence="4">
    <location>
        <begin position="7"/>
        <end position="224"/>
    </location>
</feature>
<evidence type="ECO:0000256" key="3">
    <source>
        <dbReference type="ARBA" id="ARBA00023235"/>
    </source>
</evidence>
<evidence type="ECO:0000313" key="6">
    <source>
        <dbReference type="Proteomes" id="UP000295601"/>
    </source>
</evidence>
<proteinExistence type="predicted"/>
<dbReference type="PANTHER" id="PTHR30511:SF3">
    <property type="entry name" value="LYSINE RACEMASE"/>
    <property type="match status" value="1"/>
</dbReference>
<dbReference type="Pfam" id="PF01168">
    <property type="entry name" value="Ala_racemase_N"/>
    <property type="match status" value="1"/>
</dbReference>
<evidence type="ECO:0000259" key="4">
    <source>
        <dbReference type="Pfam" id="PF01168"/>
    </source>
</evidence>
<name>A0A4V3CYS9_9MICO</name>
<comment type="caution">
    <text evidence="5">The sequence shown here is derived from an EMBL/GenBank/DDBJ whole genome shotgun (WGS) entry which is preliminary data.</text>
</comment>
<dbReference type="InterPro" id="IPR001608">
    <property type="entry name" value="Ala_racemase_N"/>
</dbReference>
<evidence type="ECO:0000313" key="5">
    <source>
        <dbReference type="EMBL" id="TDP95328.1"/>
    </source>
</evidence>
<gene>
    <name evidence="5" type="ORF">EDF62_0003</name>
</gene>
<evidence type="ECO:0000256" key="1">
    <source>
        <dbReference type="ARBA" id="ARBA00001933"/>
    </source>
</evidence>
<dbReference type="GO" id="GO:0005829">
    <property type="term" value="C:cytosol"/>
    <property type="evidence" value="ECO:0007669"/>
    <property type="project" value="TreeGrafter"/>
</dbReference>
<reference evidence="5 6" key="1">
    <citation type="submission" date="2019-03" db="EMBL/GenBank/DDBJ databases">
        <title>Genomic analyses of the natural microbiome of Caenorhabditis elegans.</title>
        <authorList>
            <person name="Samuel B."/>
        </authorList>
    </citation>
    <scope>NUCLEOTIDE SEQUENCE [LARGE SCALE GENOMIC DNA]</scope>
    <source>
        <strain evidence="5 6">JUb18</strain>
    </source>
</reference>